<organism evidence="9 10">
    <name type="scientific">Methylomonas methanica (strain DSM 25384 / MC09)</name>
    <dbReference type="NCBI Taxonomy" id="857087"/>
    <lineage>
        <taxon>Bacteria</taxon>
        <taxon>Pseudomonadati</taxon>
        <taxon>Pseudomonadota</taxon>
        <taxon>Gammaproteobacteria</taxon>
        <taxon>Methylococcales</taxon>
        <taxon>Methylococcaceae</taxon>
        <taxon>Methylomonas</taxon>
    </lineage>
</organism>
<proteinExistence type="inferred from homology"/>
<dbReference type="InterPro" id="IPR001844">
    <property type="entry name" value="Cpn60/GroEL"/>
</dbReference>
<keyword evidence="2" id="KW-0963">Cytoplasm</keyword>
<dbReference type="Proteomes" id="UP000008888">
    <property type="component" value="Chromosome"/>
</dbReference>
<dbReference type="RefSeq" id="WP_013818328.1">
    <property type="nucleotide sequence ID" value="NC_015572.1"/>
</dbReference>
<dbReference type="STRING" id="857087.Metme_1656"/>
<dbReference type="GO" id="GO:0016853">
    <property type="term" value="F:isomerase activity"/>
    <property type="evidence" value="ECO:0007669"/>
    <property type="project" value="UniProtKB-KW"/>
</dbReference>
<dbReference type="InterPro" id="IPR027409">
    <property type="entry name" value="GroEL-like_apical_dom_sf"/>
</dbReference>
<dbReference type="eggNOG" id="COG0459">
    <property type="taxonomic scope" value="Bacteria"/>
</dbReference>
<comment type="subunit">
    <text evidence="8">Forms a cylinder of 14 subunits composed of two heptameric rings stacked back-to-back. Interacts with the co-chaperonin GroES.</text>
</comment>
<dbReference type="SUPFAM" id="SSF48592">
    <property type="entry name" value="GroEL equatorial domain-like"/>
    <property type="match status" value="1"/>
</dbReference>
<sequence length="560" mass="59713">MSKQVIYNPEARQRLLQGINAVARAAGVTLGSAGPAVMIQHRTEGIMPIFTRDGVTVANAIVMEDRIADLGARMLRDVAGSVSREVGDGTTTAIVLAQSLAADALKSVAAGFHPLQLRKGMELALSLVEQHLKKTALTGVTEDWVEKIALVATKGEAGVGKLLSRALSELGDDGSLTFQLGNGREDQLEVVEGIHYQQGFLSPYFITDKTRGEAVLEQPYILLYDREIDDFIDLVPILEEVAAEGRPLLLIAESVSEKALAGLLLNHVRGNFKVVAVKPPGFGDARINRLSDLALLTGGTAILEAHAPRLEQVKLTQLGQAQRAVINEGSTTVIGAAGAGEPILERIGALRRQLAAVNARKPGAGSPSGNLHEAEELEERIAVLSGKTGAYSVGGTTDVEIKERLVRIENAYLSAKAAVAEGVLPGGGVGLFRCRILLNEVIAENAEQQQGVAIIKNALGAPMRQLLSNGGLNSEEVMMRLCGQTDPQFAFDMRHQRYGHFLDIGIIDSVKVVRLALRKAVSVVGTLISSDTVIMNVPDLSIMDGYSAEWAAATREDPRS</sequence>
<evidence type="ECO:0000256" key="3">
    <source>
        <dbReference type="ARBA" id="ARBA00022741"/>
    </source>
</evidence>
<evidence type="ECO:0000256" key="8">
    <source>
        <dbReference type="RuleBase" id="RU000419"/>
    </source>
</evidence>
<name>G0A1L4_METMM</name>
<dbReference type="FunFam" id="3.50.7.10:FF:000001">
    <property type="entry name" value="60 kDa chaperonin"/>
    <property type="match status" value="1"/>
</dbReference>
<evidence type="ECO:0000256" key="7">
    <source>
        <dbReference type="RuleBase" id="RU000418"/>
    </source>
</evidence>
<keyword evidence="10" id="KW-1185">Reference proteome</keyword>
<dbReference type="InterPro" id="IPR027410">
    <property type="entry name" value="TCP-1-like_intermed_sf"/>
</dbReference>
<dbReference type="HOGENOM" id="CLU_016503_3_0_6"/>
<dbReference type="KEGG" id="mmt:Metme_1656"/>
<dbReference type="NCBIfam" id="NF009488">
    <property type="entry name" value="PRK12850.1"/>
    <property type="match status" value="1"/>
</dbReference>
<evidence type="ECO:0000256" key="5">
    <source>
        <dbReference type="ARBA" id="ARBA00023186"/>
    </source>
</evidence>
<dbReference type="NCBIfam" id="NF009487">
    <property type="entry name" value="PRK12849.1"/>
    <property type="match status" value="1"/>
</dbReference>
<reference evidence="10" key="3">
    <citation type="submission" date="2011-05" db="EMBL/GenBank/DDBJ databases">
        <title>Complete sequence of Methylomonas methanica MC09.</title>
        <authorList>
            <consortium name="US DOE Joint Genome Institute"/>
            <person name="Lucas S."/>
            <person name="Han J."/>
            <person name="Lapidus A."/>
            <person name="Cheng J.-F."/>
            <person name="Goodwin L."/>
            <person name="Pitluck S."/>
            <person name="Peters L."/>
            <person name="Mikhailova N."/>
            <person name="Teshima H."/>
            <person name="Han C."/>
            <person name="Tapia R."/>
            <person name="Land M."/>
            <person name="Hauser L."/>
            <person name="Kyrpides N."/>
            <person name="Ivanova N."/>
            <person name="Pagani I."/>
            <person name="Stein L."/>
            <person name="Woyke T."/>
        </authorList>
    </citation>
    <scope>NUCLEOTIDE SEQUENCE [LARGE SCALE GENOMIC DNA]</scope>
    <source>
        <strain evidence="10">MC09</strain>
    </source>
</reference>
<protein>
    <recommendedName>
        <fullName evidence="8">60 kDa chaperonin</fullName>
    </recommendedName>
</protein>
<evidence type="ECO:0000256" key="6">
    <source>
        <dbReference type="ARBA" id="ARBA00023235"/>
    </source>
</evidence>
<dbReference type="GO" id="GO:0005524">
    <property type="term" value="F:ATP binding"/>
    <property type="evidence" value="ECO:0007669"/>
    <property type="project" value="UniProtKB-KW"/>
</dbReference>
<dbReference type="Pfam" id="PF00118">
    <property type="entry name" value="Cpn60_TCP1"/>
    <property type="match status" value="1"/>
</dbReference>
<dbReference type="Gene3D" id="3.50.7.10">
    <property type="entry name" value="GroEL"/>
    <property type="match status" value="1"/>
</dbReference>
<evidence type="ECO:0000256" key="4">
    <source>
        <dbReference type="ARBA" id="ARBA00022840"/>
    </source>
</evidence>
<dbReference type="PANTHER" id="PTHR45633">
    <property type="entry name" value="60 KDA HEAT SHOCK PROTEIN, MITOCHONDRIAL"/>
    <property type="match status" value="1"/>
</dbReference>
<dbReference type="SUPFAM" id="SSF52029">
    <property type="entry name" value="GroEL apical domain-like"/>
    <property type="match status" value="1"/>
</dbReference>
<dbReference type="GO" id="GO:0140662">
    <property type="term" value="F:ATP-dependent protein folding chaperone"/>
    <property type="evidence" value="ECO:0007669"/>
    <property type="project" value="InterPro"/>
</dbReference>
<dbReference type="PRINTS" id="PR00298">
    <property type="entry name" value="CHAPERONIN60"/>
</dbReference>
<dbReference type="EMBL" id="CP002738">
    <property type="protein sequence ID" value="AEG00075.1"/>
    <property type="molecule type" value="Genomic_DNA"/>
</dbReference>
<dbReference type="InterPro" id="IPR027413">
    <property type="entry name" value="GROEL-like_equatorial_sf"/>
</dbReference>
<reference key="2">
    <citation type="submission" date="2011-05" db="EMBL/GenBank/DDBJ databases">
        <title>Complete genome sequence of the aerobic marine methanotroph Methylomonas methanica MC09.</title>
        <authorList>
            <person name="Boden R."/>
            <person name="Cunliffe M."/>
            <person name="Scanlan J."/>
            <person name="Moussard H."/>
            <person name="Kits K.D."/>
            <person name="Klotz M."/>
            <person name="Jetten M."/>
            <person name="Vuilleumier S."/>
            <person name="Han J."/>
            <person name="Peters L."/>
            <person name="Mikhailova N."/>
            <person name="Teshima H."/>
            <person name="Tapia R."/>
            <person name="Kyrpides N."/>
            <person name="Ivanova N."/>
            <person name="Pagani I."/>
            <person name="Cheng J.-F."/>
            <person name="Goodwin L."/>
            <person name="Han C."/>
            <person name="Hauser L."/>
            <person name="Land M."/>
            <person name="Lapidus A."/>
            <person name="Lucas S."/>
            <person name="Pitluck S."/>
            <person name="Woyke T."/>
            <person name="Stein L.Y."/>
            <person name="Murrell C."/>
        </authorList>
    </citation>
    <scope>NUCLEOTIDE SEQUENCE</scope>
    <source>
        <strain>MC09</strain>
    </source>
</reference>
<evidence type="ECO:0000256" key="1">
    <source>
        <dbReference type="ARBA" id="ARBA00006607"/>
    </source>
</evidence>
<dbReference type="GO" id="GO:0042026">
    <property type="term" value="P:protein refolding"/>
    <property type="evidence" value="ECO:0007669"/>
    <property type="project" value="InterPro"/>
</dbReference>
<dbReference type="AlphaFoldDB" id="G0A1L4"/>
<keyword evidence="4" id="KW-0067">ATP-binding</keyword>
<dbReference type="NCBIfam" id="NF009489">
    <property type="entry name" value="PRK12851.1"/>
    <property type="match status" value="1"/>
</dbReference>
<evidence type="ECO:0000313" key="10">
    <source>
        <dbReference type="Proteomes" id="UP000008888"/>
    </source>
</evidence>
<dbReference type="NCBIfam" id="NF000592">
    <property type="entry name" value="PRK00013.1"/>
    <property type="match status" value="1"/>
</dbReference>
<dbReference type="InterPro" id="IPR002423">
    <property type="entry name" value="Cpn60/GroEL/TCP-1"/>
</dbReference>
<keyword evidence="5" id="KW-0143">Chaperone</keyword>
<evidence type="ECO:0000313" key="9">
    <source>
        <dbReference type="EMBL" id="AEG00075.1"/>
    </source>
</evidence>
<comment type="function">
    <text evidence="8">Together with its co-chaperonin GroES, plays an essential role in assisting protein folding. The GroEL-GroES system forms a nano-cage that allows encapsulation of the non-native substrate proteins and provides a physical environment optimized to promote and accelerate protein folding.</text>
</comment>
<keyword evidence="3" id="KW-0547">Nucleotide-binding</keyword>
<comment type="similarity">
    <text evidence="1 7">Belongs to the chaperonin (HSP60) family.</text>
</comment>
<evidence type="ECO:0000256" key="2">
    <source>
        <dbReference type="ARBA" id="ARBA00022490"/>
    </source>
</evidence>
<dbReference type="SUPFAM" id="SSF54849">
    <property type="entry name" value="GroEL-intermediate domain like"/>
    <property type="match status" value="1"/>
</dbReference>
<dbReference type="Gene3D" id="1.10.560.10">
    <property type="entry name" value="GroEL-like equatorial domain"/>
    <property type="match status" value="1"/>
</dbReference>
<gene>
    <name evidence="9" type="ordered locus">Metme_1656</name>
</gene>
<dbReference type="Gene3D" id="3.30.260.10">
    <property type="entry name" value="TCP-1-like chaperonin intermediate domain"/>
    <property type="match status" value="1"/>
</dbReference>
<dbReference type="OrthoDB" id="9766614at2"/>
<keyword evidence="6" id="KW-0413">Isomerase</keyword>
<accession>G0A1L4</accession>
<dbReference type="SMR" id="G0A1L4"/>
<reference evidence="9 10" key="1">
    <citation type="journal article" date="2011" name="J. Bacteriol.">
        <title>Complete Genome Sequence of the Aerobic Marine Methanotroph Methylomonas methanica MC09.</title>
        <authorList>
            <person name="Boden R."/>
            <person name="Cunliffe M."/>
            <person name="Scanlan J."/>
            <person name="Moussard H."/>
            <person name="Kits K.D."/>
            <person name="Klotz M.G."/>
            <person name="Jetten M.S."/>
            <person name="Vuilleumier S."/>
            <person name="Han J."/>
            <person name="Peters L."/>
            <person name="Mikhailova N."/>
            <person name="Teshima H."/>
            <person name="Tapia R."/>
            <person name="Kyrpides N."/>
            <person name="Ivanova N."/>
            <person name="Pagani I."/>
            <person name="Cheng J.F."/>
            <person name="Goodwin L."/>
            <person name="Han C."/>
            <person name="Hauser L."/>
            <person name="Land M.L."/>
            <person name="Lapidus A."/>
            <person name="Lucas S."/>
            <person name="Pitluck S."/>
            <person name="Woyke T."/>
            <person name="Stein L."/>
            <person name="Murrell J.C."/>
        </authorList>
    </citation>
    <scope>NUCLEOTIDE SEQUENCE [LARGE SCALE GENOMIC DNA]</scope>
    <source>
        <strain evidence="9 10">MC09</strain>
    </source>
</reference>